<sequence length="222" mass="22408">MPIAIGTSPNLVTANDNPVTSSFNAPEGSLLVAGVIGSFEGTIILSGGGLTWTEQVLEPDMYSAALYTAPCPAGATGLQITGGGGALVYGLKIWVVTGQHETDYIGNTGQGSSSTNNVTVNGYTSSGVGSRGFCVASENNQLGSPTSTDAFQAMNTADASGLMLTKATATPAAGTTAQFNLDASGSSSASWRWCALEILAAPDAIRGRPMAALAAVYRASSW</sequence>
<dbReference type="Proteomes" id="UP001597024">
    <property type="component" value="Unassembled WGS sequence"/>
</dbReference>
<accession>A0ABW3DI29</accession>
<organism evidence="1 2">
    <name type="scientific">Streptosporangium algeriense</name>
    <dbReference type="NCBI Taxonomy" id="1682748"/>
    <lineage>
        <taxon>Bacteria</taxon>
        <taxon>Bacillati</taxon>
        <taxon>Actinomycetota</taxon>
        <taxon>Actinomycetes</taxon>
        <taxon>Streptosporangiales</taxon>
        <taxon>Streptosporangiaceae</taxon>
        <taxon>Streptosporangium</taxon>
    </lineage>
</organism>
<comment type="caution">
    <text evidence="1">The sequence shown here is derived from an EMBL/GenBank/DDBJ whole genome shotgun (WGS) entry which is preliminary data.</text>
</comment>
<reference evidence="2" key="1">
    <citation type="journal article" date="2019" name="Int. J. Syst. Evol. Microbiol.">
        <title>The Global Catalogue of Microorganisms (GCM) 10K type strain sequencing project: providing services to taxonomists for standard genome sequencing and annotation.</title>
        <authorList>
            <consortium name="The Broad Institute Genomics Platform"/>
            <consortium name="The Broad Institute Genome Sequencing Center for Infectious Disease"/>
            <person name="Wu L."/>
            <person name="Ma J."/>
        </authorList>
    </citation>
    <scope>NUCLEOTIDE SEQUENCE [LARGE SCALE GENOMIC DNA]</scope>
    <source>
        <strain evidence="2">CCUG 62974</strain>
    </source>
</reference>
<evidence type="ECO:0000313" key="2">
    <source>
        <dbReference type="Proteomes" id="UP001597024"/>
    </source>
</evidence>
<keyword evidence="2" id="KW-1185">Reference proteome</keyword>
<gene>
    <name evidence="1" type="ORF">ACFQ08_03180</name>
</gene>
<protein>
    <submittedName>
        <fullName evidence="1">Uncharacterized protein</fullName>
    </submittedName>
</protein>
<name>A0ABW3DI29_9ACTN</name>
<evidence type="ECO:0000313" key="1">
    <source>
        <dbReference type="EMBL" id="MFD0883563.1"/>
    </source>
</evidence>
<dbReference type="EMBL" id="JBHTHX010000049">
    <property type="protein sequence ID" value="MFD0883563.1"/>
    <property type="molecule type" value="Genomic_DNA"/>
</dbReference>
<proteinExistence type="predicted"/>